<dbReference type="EMBL" id="JAGMUU010000005">
    <property type="protein sequence ID" value="KAH7152486.1"/>
    <property type="molecule type" value="Genomic_DNA"/>
</dbReference>
<reference evidence="1" key="1">
    <citation type="journal article" date="2021" name="Nat. Commun.">
        <title>Genetic determinants of endophytism in the Arabidopsis root mycobiome.</title>
        <authorList>
            <person name="Mesny F."/>
            <person name="Miyauchi S."/>
            <person name="Thiergart T."/>
            <person name="Pickel B."/>
            <person name="Atanasova L."/>
            <person name="Karlsson M."/>
            <person name="Huettel B."/>
            <person name="Barry K.W."/>
            <person name="Haridas S."/>
            <person name="Chen C."/>
            <person name="Bauer D."/>
            <person name="Andreopoulos W."/>
            <person name="Pangilinan J."/>
            <person name="LaButti K."/>
            <person name="Riley R."/>
            <person name="Lipzen A."/>
            <person name="Clum A."/>
            <person name="Drula E."/>
            <person name="Henrissat B."/>
            <person name="Kohler A."/>
            <person name="Grigoriev I.V."/>
            <person name="Martin F.M."/>
            <person name="Hacquard S."/>
        </authorList>
    </citation>
    <scope>NUCLEOTIDE SEQUENCE</scope>
    <source>
        <strain evidence="1">MPI-CAGE-AT-0021</strain>
    </source>
</reference>
<sequence>MVTAMTATTTTALANLRSVMALRMMANYGTTVSTRAYSTKKPPSAVSQFYKQFTRPVAKTLLIAVFTYQLAYWAWAKAEADEIRADRDATIAGLETTVKAYQEKTKSTGEKTS</sequence>
<accession>A0A9P9J7N0</accession>
<proteinExistence type="predicted"/>
<keyword evidence="2" id="KW-1185">Reference proteome</keyword>
<organism evidence="1 2">
    <name type="scientific">Dactylonectria estremocensis</name>
    <dbReference type="NCBI Taxonomy" id="1079267"/>
    <lineage>
        <taxon>Eukaryota</taxon>
        <taxon>Fungi</taxon>
        <taxon>Dikarya</taxon>
        <taxon>Ascomycota</taxon>
        <taxon>Pezizomycotina</taxon>
        <taxon>Sordariomycetes</taxon>
        <taxon>Hypocreomycetidae</taxon>
        <taxon>Hypocreales</taxon>
        <taxon>Nectriaceae</taxon>
        <taxon>Dactylonectria</taxon>
    </lineage>
</organism>
<protein>
    <submittedName>
        <fullName evidence="1">Uncharacterized protein</fullName>
    </submittedName>
</protein>
<gene>
    <name evidence="1" type="ORF">B0J13DRAFT_548546</name>
</gene>
<evidence type="ECO:0000313" key="2">
    <source>
        <dbReference type="Proteomes" id="UP000717696"/>
    </source>
</evidence>
<evidence type="ECO:0000313" key="1">
    <source>
        <dbReference type="EMBL" id="KAH7152486.1"/>
    </source>
</evidence>
<dbReference type="AlphaFoldDB" id="A0A9P9J7N0"/>
<comment type="caution">
    <text evidence="1">The sequence shown here is derived from an EMBL/GenBank/DDBJ whole genome shotgun (WGS) entry which is preliminary data.</text>
</comment>
<dbReference type="OrthoDB" id="2120024at2759"/>
<dbReference type="Proteomes" id="UP000717696">
    <property type="component" value="Unassembled WGS sequence"/>
</dbReference>
<name>A0A9P9J7N0_9HYPO</name>